<feature type="domain" description="PKD" evidence="3">
    <location>
        <begin position="414"/>
        <end position="500"/>
    </location>
</feature>
<dbReference type="HOGENOM" id="CLU_240083_0_0_2"/>
<dbReference type="OrthoDB" id="103676at2157"/>
<sequence>MQGKGGLLYHLFTWILLMVFLVMAIPTLSNADSYVGGLLLTTVQSGTVSGGVYIDASPPEFGPHDVVKNFALPQYTGIQWARLYVSAYCGHMQNNYSLTITTYFDGNGDGTYDRVWMENQNMGFNFYANGGNDNSGQGGGTSDPFVTINDHTNRVTSDYIAWYDVTSLIESRTLNVRVNTTGYDGRIKVITLVVAYNDGDSDQIKYWVNEGHDADTYYSDEYLGEDYIGEAVFAGVPQGVSNATLTVNHMASSDGLYTFNGHDLPRYSSSNGDSYIQGSYSGYDVWNVTGLMSGESATLTYNRSGMGGTGEYSGQFYKIALAVLTVQPMPPSADFTANVTSGTAPLTVQFTDLSRNATSWSWDFNDDNVTDSTEQNPNFTYALPGNYTVKLTVAGPGGTDDEVKGNYIRVAVPPPPVASFTANVSSGYVPLTVQFTDTSTNATAWAWDFDDDGIADSNARNPCHTYNSPGNYTVRLEASNAGGNDTATMYIMAELPPPPIANFTLSPTTGTIPLTVQFTDMSIGATSWLWSFGDGNTSTEQNPAHTYYVAGNYTVSLTVANAGGNNTTIRDNAIFAKPPAPVAKFSSNKTIGIVPLTVQFTDMSIGATSWLWSFGDGNTSTEQNPAHTYYVAGNYTVSLTVANAGGADTVTKSDFINATDRPVFYIYHASLAGAVDDKPSFEIVAEALPRGLRSYQLNLSIETDIASIEEVTYPTWATVNNTSSDGSVFTLKATGVVGVGATNVILATVKVRCERPGEALLSLSDARMTDEDYRENVPILVDGRLAVYVPLNASFTASPVQGEVPLTVNFTDASTGTPGPSAWRWDFGDGNASTQRNSTHTYFTPGNYTVCLTISNEYCNDNASLTINVTSPRPIANFTFNVSSGPAPLTVQFTDLSIGATSWLWSFGDGNTSTDQNPVHTYYTPNGVSPPYTVRLTVSNAVGNDTKEMKELISVAYPLPVADFVASPTSGVLPLTVRFTDRSVHATSRLWDFGDDNTSTDENPSHTYYVAGNYTVKLTVTGPGGTANKTMIIRAGATPNCDLAISGSVSTIGQVVFAREPNTVYVYNVKNNGPEQSPQTEIEVRASDGFVGRTTVPPLASGTTKTITINDTTVRSSAGSSITYTATLDPDNVVSETNESNNVKASSAKSVVYNGYKGKRYWEGGSDVKTVKAYDIQGGIVYSFGDSVYVSGSFGASGWNSYTVNWAASDLKIPDNATVREARLYVPYTWDDNEVAPDHVHITFNGQVVPYEHWYHDVSNFGAYSNYVYGLLTYNVTPAFKKNANNKALFTRDGSPNEKISMAGFTLAVVYEDASTTRKQIFMNEEFDLLGADPTGYGTNSSEATAYVPFSGMSIDTANVSRAYLITFVPWGNGPEGNLLFNGNIIASNVWDHGPSYGPQVAVDSRDVKQYLKSSGNEAGIQSTVGSTPCMAAVQEFLIVEYNTPGAEPDETLNETVTIGKGNAVNPGSTPSTEEGPGESSAPSAVPMATTKAQDTAKTIMLIILLMITITTASGLIIYYVISGGKVPLKVGIPIIMAITVLLSLMGGFVVGQSSNGAAAGNTTISGGIHGVPNATFSVVSAIRDIQDDNVSNTAPDYPADFQADNGLLFVHEKGDPVRLDGLSIRLESNGEEVTIDSSDTMPEGACTSKKASRYIEEMGDGDGTVSTGEWLMLYADGCLESDKGKAISWSINGKHLELYQGDTCNYTIVDDASGGVIQEGEFQFSV</sequence>
<keyword evidence="2" id="KW-1133">Transmembrane helix</keyword>
<feature type="domain" description="PKD" evidence="3">
    <location>
        <begin position="354"/>
        <end position="398"/>
    </location>
</feature>
<dbReference type="SUPFAM" id="SSF49299">
    <property type="entry name" value="PKD domain"/>
    <property type="match status" value="7"/>
</dbReference>
<feature type="domain" description="PKD" evidence="3">
    <location>
        <begin position="526"/>
        <end position="568"/>
    </location>
</feature>
<organism evidence="4 5">
    <name type="scientific">Methanocella conradii (strain DSM 24694 / JCM 17849 / CGMCC 1.5162 / HZ254)</name>
    <dbReference type="NCBI Taxonomy" id="1041930"/>
    <lineage>
        <taxon>Archaea</taxon>
        <taxon>Methanobacteriati</taxon>
        <taxon>Methanobacteriota</taxon>
        <taxon>Stenosarchaea group</taxon>
        <taxon>Methanomicrobia</taxon>
        <taxon>Methanocellales</taxon>
        <taxon>Methanocellaceae</taxon>
        <taxon>Methanocella</taxon>
    </lineage>
</organism>
<dbReference type="Pfam" id="PF00801">
    <property type="entry name" value="PKD"/>
    <property type="match status" value="1"/>
</dbReference>
<dbReference type="eggNOG" id="arCOG02421">
    <property type="taxonomic scope" value="Archaea"/>
</dbReference>
<dbReference type="CDD" id="cd00146">
    <property type="entry name" value="PKD"/>
    <property type="match status" value="7"/>
</dbReference>
<accession>H8I8W8</accession>
<dbReference type="InterPro" id="IPR035986">
    <property type="entry name" value="PKD_dom_sf"/>
</dbReference>
<evidence type="ECO:0000256" key="2">
    <source>
        <dbReference type="SAM" id="Phobius"/>
    </source>
</evidence>
<dbReference type="Pfam" id="PF11824">
    <property type="entry name" value="DUF3344"/>
    <property type="match status" value="2"/>
</dbReference>
<dbReference type="SMART" id="SM00089">
    <property type="entry name" value="PKD"/>
    <property type="match status" value="7"/>
</dbReference>
<dbReference type="Proteomes" id="UP000005233">
    <property type="component" value="Chromosome"/>
</dbReference>
<feature type="domain" description="PKD" evidence="3">
    <location>
        <begin position="901"/>
        <end position="925"/>
    </location>
</feature>
<dbReference type="FunFam" id="2.60.40.10:FF:000270">
    <property type="entry name" value="Cell surface protein"/>
    <property type="match status" value="7"/>
</dbReference>
<evidence type="ECO:0000313" key="5">
    <source>
        <dbReference type="Proteomes" id="UP000005233"/>
    </source>
</evidence>
<reference evidence="4 5" key="1">
    <citation type="journal article" date="2012" name="J. Bacteriol.">
        <title>Complete genome sequence of a thermophilic methanogen, Methanocella conradii HZ254, isolated from Chinese rice field soil.</title>
        <authorList>
            <person name="Lu Z."/>
            <person name="Lu Y."/>
        </authorList>
    </citation>
    <scope>NUCLEOTIDE SEQUENCE [LARGE SCALE GENOMIC DNA]</scope>
    <source>
        <strain evidence="5">DSM 24694 / JCM 17849 / CGMCC 1.5162 / HZ254</strain>
    </source>
</reference>
<dbReference type="InterPro" id="IPR000601">
    <property type="entry name" value="PKD_dom"/>
</dbReference>
<dbReference type="EMBL" id="CP003243">
    <property type="protein sequence ID" value="AFD00439.1"/>
    <property type="molecule type" value="Genomic_DNA"/>
</dbReference>
<protein>
    <submittedName>
        <fullName evidence="4">PKD repeat-containing protein</fullName>
    </submittedName>
</protein>
<dbReference type="eggNOG" id="arCOG03557">
    <property type="taxonomic scope" value="Archaea"/>
</dbReference>
<dbReference type="STRING" id="1041930.Mtc_1693"/>
<dbReference type="SMR" id="H8I8W8"/>
<name>H8I8W8_METCZ</name>
<dbReference type="eggNOG" id="arCOG03550">
    <property type="taxonomic scope" value="Archaea"/>
</dbReference>
<keyword evidence="2" id="KW-0472">Membrane</keyword>
<feature type="transmembrane region" description="Helical" evidence="2">
    <location>
        <begin position="1531"/>
        <end position="1552"/>
    </location>
</feature>
<evidence type="ECO:0000259" key="3">
    <source>
        <dbReference type="PROSITE" id="PS50093"/>
    </source>
</evidence>
<feature type="domain" description="PKD" evidence="3">
    <location>
        <begin position="608"/>
        <end position="663"/>
    </location>
</feature>
<dbReference type="Pfam" id="PF18911">
    <property type="entry name" value="PKD_4"/>
    <property type="match status" value="6"/>
</dbReference>
<dbReference type="InterPro" id="IPR013783">
    <property type="entry name" value="Ig-like_fold"/>
</dbReference>
<keyword evidence="5" id="KW-1185">Reference proteome</keyword>
<feature type="transmembrane region" description="Helical" evidence="2">
    <location>
        <begin position="1500"/>
        <end position="1522"/>
    </location>
</feature>
<dbReference type="InterPro" id="IPR022409">
    <property type="entry name" value="PKD/Chitinase_dom"/>
</dbReference>
<dbReference type="eggNOG" id="arCOG02482">
    <property type="taxonomic scope" value="Archaea"/>
</dbReference>
<dbReference type="Gene3D" id="2.60.40.10">
    <property type="entry name" value="Immunoglobulins"/>
    <property type="match status" value="8"/>
</dbReference>
<dbReference type="PANTHER" id="PTHR36842">
    <property type="entry name" value="PROTEIN TOLB HOMOLOG"/>
    <property type="match status" value="1"/>
</dbReference>
<dbReference type="Pfam" id="PF07705">
    <property type="entry name" value="CARDB"/>
    <property type="match status" value="1"/>
</dbReference>
<dbReference type="eggNOG" id="arCOG02483">
    <property type="taxonomic scope" value="Archaea"/>
</dbReference>
<gene>
    <name evidence="4" type="ordered locus">Mtc_1693</name>
</gene>
<dbReference type="InterPro" id="IPR021779">
    <property type="entry name" value="DUF3344"/>
</dbReference>
<dbReference type="GeneID" id="25398968"/>
<dbReference type="PROSITE" id="PS50093">
    <property type="entry name" value="PKD"/>
    <property type="match status" value="7"/>
</dbReference>
<dbReference type="PANTHER" id="PTHR36842:SF1">
    <property type="entry name" value="PROTEIN TOLB"/>
    <property type="match status" value="1"/>
</dbReference>
<keyword evidence="2" id="KW-0812">Transmembrane</keyword>
<dbReference type="KEGG" id="mez:Mtc_1693"/>
<feature type="domain" description="PKD" evidence="3">
    <location>
        <begin position="991"/>
        <end position="1030"/>
    </location>
</feature>
<feature type="domain" description="PKD" evidence="3">
    <location>
        <begin position="791"/>
        <end position="872"/>
    </location>
</feature>
<dbReference type="eggNOG" id="arCOG02510">
    <property type="taxonomic scope" value="Archaea"/>
</dbReference>
<evidence type="ECO:0000256" key="1">
    <source>
        <dbReference type="SAM" id="MobiDB-lite"/>
    </source>
</evidence>
<evidence type="ECO:0000313" key="4">
    <source>
        <dbReference type="EMBL" id="AFD00439.1"/>
    </source>
</evidence>
<proteinExistence type="predicted"/>
<dbReference type="RefSeq" id="WP_014406270.1">
    <property type="nucleotide sequence ID" value="NC_017034.1"/>
</dbReference>
<dbReference type="InterPro" id="IPR011635">
    <property type="entry name" value="CARDB"/>
</dbReference>
<feature type="region of interest" description="Disordered" evidence="1">
    <location>
        <begin position="1460"/>
        <end position="1486"/>
    </location>
</feature>